<dbReference type="AlphaFoldDB" id="K0RGK8"/>
<evidence type="ECO:0000313" key="3">
    <source>
        <dbReference type="Proteomes" id="UP000266841"/>
    </source>
</evidence>
<proteinExistence type="predicted"/>
<evidence type="ECO:0000313" key="2">
    <source>
        <dbReference type="EMBL" id="EJK51444.1"/>
    </source>
</evidence>
<organism evidence="2 3">
    <name type="scientific">Thalassiosira oceanica</name>
    <name type="common">Marine diatom</name>
    <dbReference type="NCBI Taxonomy" id="159749"/>
    <lineage>
        <taxon>Eukaryota</taxon>
        <taxon>Sar</taxon>
        <taxon>Stramenopiles</taxon>
        <taxon>Ochrophyta</taxon>
        <taxon>Bacillariophyta</taxon>
        <taxon>Coscinodiscophyceae</taxon>
        <taxon>Thalassiosirophycidae</taxon>
        <taxon>Thalassiosirales</taxon>
        <taxon>Thalassiosiraceae</taxon>
        <taxon>Thalassiosira</taxon>
    </lineage>
</organism>
<accession>K0RGK8</accession>
<protein>
    <submittedName>
        <fullName evidence="2">Uncharacterized protein</fullName>
    </submittedName>
</protein>
<sequence>LLARALGVCPCSARRRAPARRVSLSTLSTCRVAMVEVGTTEHRGARRGEQNFDSLDSVGGPTRPRLPKPRGTKSKKPAAARPTSTLTLADTRSRRKLSHTEARSLSSHQTDFGGLLEMKTTHRQRCLKRLMNKPASPMLKVGAGAPAKTQRDKARKTGPSDDGQYWPEVHHGGSGGVYSRTESTADSDSAIRQGRRTRDD</sequence>
<feature type="compositionally biased region" description="Basic residues" evidence="1">
    <location>
        <begin position="65"/>
        <end position="78"/>
    </location>
</feature>
<feature type="compositionally biased region" description="Basic and acidic residues" evidence="1">
    <location>
        <begin position="41"/>
        <end position="50"/>
    </location>
</feature>
<keyword evidence="3" id="KW-1185">Reference proteome</keyword>
<gene>
    <name evidence="2" type="ORF">THAOC_29381</name>
</gene>
<dbReference type="Proteomes" id="UP000266841">
    <property type="component" value="Unassembled WGS sequence"/>
</dbReference>
<evidence type="ECO:0000256" key="1">
    <source>
        <dbReference type="SAM" id="MobiDB-lite"/>
    </source>
</evidence>
<comment type="caution">
    <text evidence="2">The sequence shown here is derived from an EMBL/GenBank/DDBJ whole genome shotgun (WGS) entry which is preliminary data.</text>
</comment>
<name>K0RGK8_THAOC</name>
<reference evidence="2 3" key="1">
    <citation type="journal article" date="2012" name="Genome Biol.">
        <title>Genome and low-iron response of an oceanic diatom adapted to chronic iron limitation.</title>
        <authorList>
            <person name="Lommer M."/>
            <person name="Specht M."/>
            <person name="Roy A.S."/>
            <person name="Kraemer L."/>
            <person name="Andreson R."/>
            <person name="Gutowska M.A."/>
            <person name="Wolf J."/>
            <person name="Bergner S.V."/>
            <person name="Schilhabel M.B."/>
            <person name="Klostermeier U.C."/>
            <person name="Beiko R.G."/>
            <person name="Rosenstiel P."/>
            <person name="Hippler M."/>
            <person name="Laroche J."/>
        </authorList>
    </citation>
    <scope>NUCLEOTIDE SEQUENCE [LARGE SCALE GENOMIC DNA]</scope>
    <source>
        <strain evidence="2 3">CCMP1005</strain>
    </source>
</reference>
<feature type="non-terminal residue" evidence="2">
    <location>
        <position position="1"/>
    </location>
</feature>
<feature type="region of interest" description="Disordered" evidence="1">
    <location>
        <begin position="41"/>
        <end position="108"/>
    </location>
</feature>
<feature type="region of interest" description="Disordered" evidence="1">
    <location>
        <begin position="137"/>
        <end position="200"/>
    </location>
</feature>
<dbReference type="EMBL" id="AGNL01041621">
    <property type="protein sequence ID" value="EJK51444.1"/>
    <property type="molecule type" value="Genomic_DNA"/>
</dbReference>